<dbReference type="VEuPathDB" id="VectorBase:HLOH_050224"/>
<dbReference type="GO" id="GO:0004843">
    <property type="term" value="F:cysteine-type deubiquitinase activity"/>
    <property type="evidence" value="ECO:0007669"/>
    <property type="project" value="UniProtKB-EC"/>
</dbReference>
<gene>
    <name evidence="11" type="ORF">HPB48_006595</name>
</gene>
<dbReference type="GO" id="GO:0016579">
    <property type="term" value="P:protein deubiquitination"/>
    <property type="evidence" value="ECO:0007669"/>
    <property type="project" value="InterPro"/>
</dbReference>
<dbReference type="OrthoDB" id="289038at2759"/>
<evidence type="ECO:0000256" key="9">
    <source>
        <dbReference type="ARBA" id="ARBA00023242"/>
    </source>
</evidence>
<keyword evidence="7" id="KW-0378">Hydrolase</keyword>
<comment type="caution">
    <text evidence="11">The sequence shown here is derived from an EMBL/GenBank/DDBJ whole genome shotgun (WGS) entry which is preliminary data.</text>
</comment>
<dbReference type="InterPro" id="IPR001394">
    <property type="entry name" value="Peptidase_C19_UCH"/>
</dbReference>
<evidence type="ECO:0000259" key="10">
    <source>
        <dbReference type="PROSITE" id="PS50235"/>
    </source>
</evidence>
<keyword evidence="5" id="KW-0645">Protease</keyword>
<dbReference type="PROSITE" id="PS50235">
    <property type="entry name" value="USP_3"/>
    <property type="match status" value="1"/>
</dbReference>
<evidence type="ECO:0000256" key="8">
    <source>
        <dbReference type="ARBA" id="ARBA00022807"/>
    </source>
</evidence>
<dbReference type="GO" id="GO:0005634">
    <property type="term" value="C:nucleus"/>
    <property type="evidence" value="ECO:0007669"/>
    <property type="project" value="UniProtKB-SubCell"/>
</dbReference>
<dbReference type="InterPro" id="IPR050164">
    <property type="entry name" value="Peptidase_C19"/>
</dbReference>
<evidence type="ECO:0000256" key="7">
    <source>
        <dbReference type="ARBA" id="ARBA00022801"/>
    </source>
</evidence>
<dbReference type="SUPFAM" id="SSF54001">
    <property type="entry name" value="Cysteine proteinases"/>
    <property type="match status" value="1"/>
</dbReference>
<keyword evidence="12" id="KW-1185">Reference proteome</keyword>
<evidence type="ECO:0000313" key="11">
    <source>
        <dbReference type="EMBL" id="KAH9376510.1"/>
    </source>
</evidence>
<comment type="catalytic activity">
    <reaction evidence="1">
        <text>Thiol-dependent hydrolysis of ester, thioester, amide, peptide and isopeptide bonds formed by the C-terminal Gly of ubiquitin (a 76-residue protein attached to proteins as an intracellular targeting signal).</text>
        <dbReference type="EC" id="3.4.19.12"/>
    </reaction>
</comment>
<dbReference type="InterPro" id="IPR038765">
    <property type="entry name" value="Papain-like_cys_pep_sf"/>
</dbReference>
<protein>
    <recommendedName>
        <fullName evidence="4">ubiquitinyl hydrolase 1</fullName>
        <ecNumber evidence="4">3.4.19.12</ecNumber>
    </recommendedName>
</protein>
<dbReference type="InterPro" id="IPR018200">
    <property type="entry name" value="USP_CS"/>
</dbReference>
<accession>A0A9J6GDH6</accession>
<comment type="subcellular location">
    <subcellularLocation>
        <location evidence="2">Nucleus</location>
    </subcellularLocation>
</comment>
<comment type="similarity">
    <text evidence="3">Belongs to the peptidase C19 family.</text>
</comment>
<name>A0A9J6GDH6_HAELO</name>
<dbReference type="PROSITE" id="PS00973">
    <property type="entry name" value="USP_2"/>
    <property type="match status" value="1"/>
</dbReference>
<dbReference type="GO" id="GO:0005829">
    <property type="term" value="C:cytosol"/>
    <property type="evidence" value="ECO:0007669"/>
    <property type="project" value="TreeGrafter"/>
</dbReference>
<dbReference type="PANTHER" id="PTHR24006">
    <property type="entry name" value="UBIQUITIN CARBOXYL-TERMINAL HYDROLASE"/>
    <property type="match status" value="1"/>
</dbReference>
<dbReference type="Pfam" id="PF00443">
    <property type="entry name" value="UCH"/>
    <property type="match status" value="1"/>
</dbReference>
<keyword evidence="8" id="KW-0788">Thiol protease</keyword>
<evidence type="ECO:0000313" key="12">
    <source>
        <dbReference type="Proteomes" id="UP000821853"/>
    </source>
</evidence>
<dbReference type="AlphaFoldDB" id="A0A9J6GDH6"/>
<evidence type="ECO:0000256" key="3">
    <source>
        <dbReference type="ARBA" id="ARBA00009085"/>
    </source>
</evidence>
<dbReference type="EC" id="3.4.19.12" evidence="4"/>
<reference evidence="11 12" key="1">
    <citation type="journal article" date="2020" name="Cell">
        <title>Large-Scale Comparative Analyses of Tick Genomes Elucidate Their Genetic Diversity and Vector Capacities.</title>
        <authorList>
            <consortium name="Tick Genome and Microbiome Consortium (TIGMIC)"/>
            <person name="Jia N."/>
            <person name="Wang J."/>
            <person name="Shi W."/>
            <person name="Du L."/>
            <person name="Sun Y."/>
            <person name="Zhan W."/>
            <person name="Jiang J.F."/>
            <person name="Wang Q."/>
            <person name="Zhang B."/>
            <person name="Ji P."/>
            <person name="Bell-Sakyi L."/>
            <person name="Cui X.M."/>
            <person name="Yuan T.T."/>
            <person name="Jiang B.G."/>
            <person name="Yang W.F."/>
            <person name="Lam T.T."/>
            <person name="Chang Q.C."/>
            <person name="Ding S.J."/>
            <person name="Wang X.J."/>
            <person name="Zhu J.G."/>
            <person name="Ruan X.D."/>
            <person name="Zhao L."/>
            <person name="Wei J.T."/>
            <person name="Ye R.Z."/>
            <person name="Que T.C."/>
            <person name="Du C.H."/>
            <person name="Zhou Y.H."/>
            <person name="Cheng J.X."/>
            <person name="Dai P.F."/>
            <person name="Guo W.B."/>
            <person name="Han X.H."/>
            <person name="Huang E.J."/>
            <person name="Li L.F."/>
            <person name="Wei W."/>
            <person name="Gao Y.C."/>
            <person name="Liu J.Z."/>
            <person name="Shao H.Z."/>
            <person name="Wang X."/>
            <person name="Wang C.C."/>
            <person name="Yang T.C."/>
            <person name="Huo Q.B."/>
            <person name="Li W."/>
            <person name="Chen H.Y."/>
            <person name="Chen S.E."/>
            <person name="Zhou L.G."/>
            <person name="Ni X.B."/>
            <person name="Tian J.H."/>
            <person name="Sheng Y."/>
            <person name="Liu T."/>
            <person name="Pan Y.S."/>
            <person name="Xia L.Y."/>
            <person name="Li J."/>
            <person name="Zhao F."/>
            <person name="Cao W.C."/>
        </authorList>
    </citation>
    <scope>NUCLEOTIDE SEQUENCE [LARGE SCALE GENOMIC DNA]</scope>
    <source>
        <strain evidence="11">HaeL-2018</strain>
    </source>
</reference>
<dbReference type="Gene3D" id="3.90.70.10">
    <property type="entry name" value="Cysteine proteinases"/>
    <property type="match status" value="1"/>
</dbReference>
<dbReference type="PANTHER" id="PTHR24006:SF722">
    <property type="entry name" value="UBIQUITIN CARBOXYL-TERMINAL HYDROLASE 48"/>
    <property type="match status" value="1"/>
</dbReference>
<dbReference type="GO" id="GO:0006508">
    <property type="term" value="P:proteolysis"/>
    <property type="evidence" value="ECO:0007669"/>
    <property type="project" value="UniProtKB-KW"/>
</dbReference>
<evidence type="ECO:0000256" key="1">
    <source>
        <dbReference type="ARBA" id="ARBA00000707"/>
    </source>
</evidence>
<evidence type="ECO:0000256" key="6">
    <source>
        <dbReference type="ARBA" id="ARBA00022786"/>
    </source>
</evidence>
<evidence type="ECO:0000256" key="4">
    <source>
        <dbReference type="ARBA" id="ARBA00012759"/>
    </source>
</evidence>
<feature type="domain" description="USP" evidence="10">
    <location>
        <begin position="1"/>
        <end position="198"/>
    </location>
</feature>
<keyword evidence="6" id="KW-0833">Ubl conjugation pathway</keyword>
<dbReference type="InterPro" id="IPR028889">
    <property type="entry name" value="USP"/>
</dbReference>
<organism evidence="11 12">
    <name type="scientific">Haemaphysalis longicornis</name>
    <name type="common">Bush tick</name>
    <dbReference type="NCBI Taxonomy" id="44386"/>
    <lineage>
        <taxon>Eukaryota</taxon>
        <taxon>Metazoa</taxon>
        <taxon>Ecdysozoa</taxon>
        <taxon>Arthropoda</taxon>
        <taxon>Chelicerata</taxon>
        <taxon>Arachnida</taxon>
        <taxon>Acari</taxon>
        <taxon>Parasitiformes</taxon>
        <taxon>Ixodida</taxon>
        <taxon>Ixodoidea</taxon>
        <taxon>Ixodidae</taxon>
        <taxon>Haemaphysalinae</taxon>
        <taxon>Haemaphysalis</taxon>
    </lineage>
</organism>
<dbReference type="EMBL" id="JABSTR010000008">
    <property type="protein sequence ID" value="KAH9376510.1"/>
    <property type="molecule type" value="Genomic_DNA"/>
</dbReference>
<evidence type="ECO:0000256" key="5">
    <source>
        <dbReference type="ARBA" id="ARBA00022670"/>
    </source>
</evidence>
<evidence type="ECO:0000256" key="2">
    <source>
        <dbReference type="ARBA" id="ARBA00004123"/>
    </source>
</evidence>
<proteinExistence type="inferred from homology"/>
<keyword evidence="9" id="KW-0539">Nucleus</keyword>
<sequence length="209" mass="23535">MRADLQITMIGRGEYQGHSELWLPLYAKHSSRLPKAVPLQKECLEGSNQYSCEVCGGKRNAVRCIRLRRLPPVLSLQLLRFNFDRQAGCRKINTAVQFSESLDLSPHLQQPAGSTVYSLVAVLIHQGPSANSGHYVAHIKDRTSGSWYRFNDDGVCKMRGRQLQLNTDDESPTHSTGSGEERAYFVDARLFAVLFASELQPYFPLLRPL</sequence>
<dbReference type="Proteomes" id="UP000821853">
    <property type="component" value="Unassembled WGS sequence"/>
</dbReference>